<dbReference type="Pfam" id="PF13561">
    <property type="entry name" value="adh_short_C2"/>
    <property type="match status" value="1"/>
</dbReference>
<sequence>MFNSVKGNTVVVTGGSKGIGKGIARVFANHGANVAIIARHLDAAESCAAELSNSEGQVRAFKGDVTNRGSIESAIKQVVSHFGGIDVLCSNAGIFPSVKIEEMTNENWDLVLNTNAKGTFHAVQACIPYLKKAEFGRVVITSSITGPITGYSGWSHYAASKAAQLGFMKTAALELADDGITVNAVMPGNVMTEGLEGMGESYLKEMAAAIPLKKLGKVEDIGNAALFLASKEAGFITGQTIIVDGGQTLPEE</sequence>
<keyword evidence="4" id="KW-1185">Reference proteome</keyword>
<dbReference type="Gene3D" id="3.40.50.720">
    <property type="entry name" value="NAD(P)-binding Rossmann-like Domain"/>
    <property type="match status" value="1"/>
</dbReference>
<reference evidence="3" key="2">
    <citation type="submission" date="2020-09" db="EMBL/GenBank/DDBJ databases">
        <authorList>
            <person name="Sun Q."/>
            <person name="Zhou Y."/>
        </authorList>
    </citation>
    <scope>NUCLEOTIDE SEQUENCE</scope>
    <source>
        <strain evidence="3">CGMCC 1.12754</strain>
    </source>
</reference>
<proteinExistence type="inferred from homology"/>
<dbReference type="SUPFAM" id="SSF51735">
    <property type="entry name" value="NAD(P)-binding Rossmann-fold domains"/>
    <property type="match status" value="1"/>
</dbReference>
<evidence type="ECO:0000256" key="2">
    <source>
        <dbReference type="ARBA" id="ARBA00023002"/>
    </source>
</evidence>
<dbReference type="NCBIfam" id="NF009466">
    <property type="entry name" value="PRK12826.1-2"/>
    <property type="match status" value="1"/>
</dbReference>
<dbReference type="NCBIfam" id="NF004202">
    <property type="entry name" value="PRK05653.2-2"/>
    <property type="match status" value="1"/>
</dbReference>
<reference evidence="3" key="1">
    <citation type="journal article" date="2014" name="Int. J. Syst. Evol. Microbiol.">
        <title>Complete genome sequence of Corynebacterium casei LMG S-19264T (=DSM 44701T), isolated from a smear-ripened cheese.</title>
        <authorList>
            <consortium name="US DOE Joint Genome Institute (JGI-PGF)"/>
            <person name="Walter F."/>
            <person name="Albersmeier A."/>
            <person name="Kalinowski J."/>
            <person name="Ruckert C."/>
        </authorList>
    </citation>
    <scope>NUCLEOTIDE SEQUENCE</scope>
    <source>
        <strain evidence="3">CGMCC 1.12754</strain>
    </source>
</reference>
<dbReference type="GO" id="GO:0016491">
    <property type="term" value="F:oxidoreductase activity"/>
    <property type="evidence" value="ECO:0007669"/>
    <property type="project" value="UniProtKB-KW"/>
</dbReference>
<evidence type="ECO:0000256" key="1">
    <source>
        <dbReference type="ARBA" id="ARBA00006484"/>
    </source>
</evidence>
<dbReference type="EMBL" id="BMFR01000011">
    <property type="protein sequence ID" value="GGG80027.1"/>
    <property type="molecule type" value="Genomic_DNA"/>
</dbReference>
<keyword evidence="2" id="KW-0560">Oxidoreductase</keyword>
<dbReference type="PRINTS" id="PR00081">
    <property type="entry name" value="GDHRDH"/>
</dbReference>
<dbReference type="PANTHER" id="PTHR42879:SF2">
    <property type="entry name" value="3-OXOACYL-[ACYL-CARRIER-PROTEIN] REDUCTASE FABG"/>
    <property type="match status" value="1"/>
</dbReference>
<name>A0A917M5D7_9BACI</name>
<dbReference type="AlphaFoldDB" id="A0A917M5D7"/>
<evidence type="ECO:0000313" key="4">
    <source>
        <dbReference type="Proteomes" id="UP000622860"/>
    </source>
</evidence>
<dbReference type="GO" id="GO:0008206">
    <property type="term" value="P:bile acid metabolic process"/>
    <property type="evidence" value="ECO:0007669"/>
    <property type="project" value="UniProtKB-ARBA"/>
</dbReference>
<comment type="similarity">
    <text evidence="1">Belongs to the short-chain dehydrogenases/reductases (SDR) family.</text>
</comment>
<dbReference type="NCBIfam" id="NF009468">
    <property type="entry name" value="PRK12826.1-4"/>
    <property type="match status" value="1"/>
</dbReference>
<gene>
    <name evidence="3" type="primary">fabG</name>
    <name evidence="3" type="ORF">GCM10011398_26710</name>
</gene>
<dbReference type="PRINTS" id="PR00080">
    <property type="entry name" value="SDRFAMILY"/>
</dbReference>
<organism evidence="3 4">
    <name type="scientific">Virgibacillus oceani</name>
    <dbReference type="NCBI Taxonomy" id="1479511"/>
    <lineage>
        <taxon>Bacteria</taxon>
        <taxon>Bacillati</taxon>
        <taxon>Bacillota</taxon>
        <taxon>Bacilli</taxon>
        <taxon>Bacillales</taxon>
        <taxon>Bacillaceae</taxon>
        <taxon>Virgibacillus</taxon>
    </lineage>
</organism>
<dbReference type="InterPro" id="IPR002347">
    <property type="entry name" value="SDR_fam"/>
</dbReference>
<dbReference type="PANTHER" id="PTHR42879">
    <property type="entry name" value="3-OXOACYL-(ACYL-CARRIER-PROTEIN) REDUCTASE"/>
    <property type="match status" value="1"/>
</dbReference>
<dbReference type="Proteomes" id="UP000622860">
    <property type="component" value="Unassembled WGS sequence"/>
</dbReference>
<dbReference type="InterPro" id="IPR050259">
    <property type="entry name" value="SDR"/>
</dbReference>
<comment type="caution">
    <text evidence="3">The sequence shown here is derived from an EMBL/GenBank/DDBJ whole genome shotgun (WGS) entry which is preliminary data.</text>
</comment>
<evidence type="ECO:0000313" key="3">
    <source>
        <dbReference type="EMBL" id="GGG80027.1"/>
    </source>
</evidence>
<dbReference type="RefSeq" id="WP_188455878.1">
    <property type="nucleotide sequence ID" value="NZ_BMFR01000011.1"/>
</dbReference>
<dbReference type="InterPro" id="IPR036291">
    <property type="entry name" value="NAD(P)-bd_dom_sf"/>
</dbReference>
<dbReference type="FunFam" id="3.40.50.720:FF:000084">
    <property type="entry name" value="Short-chain dehydrogenase reductase"/>
    <property type="match status" value="1"/>
</dbReference>
<dbReference type="CDD" id="cd05233">
    <property type="entry name" value="SDR_c"/>
    <property type="match status" value="1"/>
</dbReference>
<protein>
    <submittedName>
        <fullName evidence="3">3-oxoacyl-(ACP) reductase</fullName>
    </submittedName>
</protein>
<accession>A0A917M5D7</accession>